<protein>
    <recommendedName>
        <fullName evidence="4">C-type lectin domain-containing protein</fullName>
    </recommendedName>
</protein>
<dbReference type="InterPro" id="IPR016187">
    <property type="entry name" value="CTDL_fold"/>
</dbReference>
<dbReference type="PROSITE" id="PS50041">
    <property type="entry name" value="C_TYPE_LECTIN_2"/>
    <property type="match status" value="2"/>
</dbReference>
<feature type="region of interest" description="Disordered" evidence="2">
    <location>
        <begin position="227"/>
        <end position="246"/>
    </location>
</feature>
<dbReference type="Ensembl" id="ENSSDUT00000020844.1">
    <property type="protein sequence ID" value="ENSSDUP00000020473.1"/>
    <property type="gene ID" value="ENSSDUG00000014897.1"/>
</dbReference>
<sequence length="246" mass="28155">IAVAEFFFFLTTGYCSSALCSRDLILVHDQPKTWSEGQTYCKENYADLVTISNAQDMNKVIDIMNEDVDNFWIGLYEDVLTWSWSLSDVGYYGDGEAEFRNWDAGEPNSQSGIQHCAGMQHTGKWKDLDCGLLNFFLCLDGNLVEKYYSYWAEAQHYCRQSHKDLVSVRNQNRLVNMLGGRVAHTWIGLHKGAADRWMWSDGSGRVHFTRWKEGEPNNVAGDEWCGEMSEAETKGKREWGSGEEVR</sequence>
<dbReference type="InterPro" id="IPR016186">
    <property type="entry name" value="C-type_lectin-like/link_sf"/>
</dbReference>
<dbReference type="AlphaFoldDB" id="A0A3B4UQ37"/>
<evidence type="ECO:0000256" key="3">
    <source>
        <dbReference type="SAM" id="SignalP"/>
    </source>
</evidence>
<feature type="compositionally biased region" description="Basic and acidic residues" evidence="2">
    <location>
        <begin position="231"/>
        <end position="246"/>
    </location>
</feature>
<dbReference type="PANTHER" id="PTHR45784">
    <property type="entry name" value="C-TYPE LECTIN DOMAIN FAMILY 20 MEMBER A-RELATED"/>
    <property type="match status" value="1"/>
</dbReference>
<name>A0A3B4UQ37_SERDU</name>
<feature type="domain" description="C-type lectin" evidence="4">
    <location>
        <begin position="32"/>
        <end position="139"/>
    </location>
</feature>
<dbReference type="CDD" id="cd00037">
    <property type="entry name" value="CLECT"/>
    <property type="match status" value="1"/>
</dbReference>
<keyword evidence="3" id="KW-0732">Signal</keyword>
<dbReference type="GeneTree" id="ENSGT01100000263473"/>
<dbReference type="InterPro" id="IPR018378">
    <property type="entry name" value="C-type_lectin_CS"/>
</dbReference>
<keyword evidence="1" id="KW-1015">Disulfide bond</keyword>
<proteinExistence type="predicted"/>
<evidence type="ECO:0000259" key="4">
    <source>
        <dbReference type="PROSITE" id="PS50041"/>
    </source>
</evidence>
<evidence type="ECO:0000256" key="1">
    <source>
        <dbReference type="ARBA" id="ARBA00023157"/>
    </source>
</evidence>
<accession>A0A3B4UQ37</accession>
<reference evidence="5" key="2">
    <citation type="submission" date="2025-09" db="UniProtKB">
        <authorList>
            <consortium name="Ensembl"/>
        </authorList>
    </citation>
    <scope>IDENTIFICATION</scope>
</reference>
<keyword evidence="6" id="KW-1185">Reference proteome</keyword>
<organism evidence="5 6">
    <name type="scientific">Seriola dumerili</name>
    <name type="common">Greater amberjack</name>
    <name type="synonym">Caranx dumerili</name>
    <dbReference type="NCBI Taxonomy" id="41447"/>
    <lineage>
        <taxon>Eukaryota</taxon>
        <taxon>Metazoa</taxon>
        <taxon>Chordata</taxon>
        <taxon>Craniata</taxon>
        <taxon>Vertebrata</taxon>
        <taxon>Euteleostomi</taxon>
        <taxon>Actinopterygii</taxon>
        <taxon>Neopterygii</taxon>
        <taxon>Teleostei</taxon>
        <taxon>Neoteleostei</taxon>
        <taxon>Acanthomorphata</taxon>
        <taxon>Carangaria</taxon>
        <taxon>Carangiformes</taxon>
        <taxon>Carangidae</taxon>
        <taxon>Seriola</taxon>
    </lineage>
</organism>
<dbReference type="InterPro" id="IPR001304">
    <property type="entry name" value="C-type_lectin-like"/>
</dbReference>
<evidence type="ECO:0000313" key="5">
    <source>
        <dbReference type="Ensembl" id="ENSSDUP00000020473.1"/>
    </source>
</evidence>
<dbReference type="SMART" id="SM00034">
    <property type="entry name" value="CLECT"/>
    <property type="match status" value="2"/>
</dbReference>
<dbReference type="PROSITE" id="PS00615">
    <property type="entry name" value="C_TYPE_LECTIN_1"/>
    <property type="match status" value="1"/>
</dbReference>
<dbReference type="Proteomes" id="UP000261420">
    <property type="component" value="Unplaced"/>
</dbReference>
<dbReference type="Pfam" id="PF00059">
    <property type="entry name" value="Lectin_C"/>
    <property type="match status" value="2"/>
</dbReference>
<evidence type="ECO:0000256" key="2">
    <source>
        <dbReference type="SAM" id="MobiDB-lite"/>
    </source>
</evidence>
<dbReference type="PANTHER" id="PTHR45784:SF3">
    <property type="entry name" value="C-TYPE LECTIN DOMAIN FAMILY 4 MEMBER K-LIKE-RELATED"/>
    <property type="match status" value="1"/>
</dbReference>
<evidence type="ECO:0000313" key="6">
    <source>
        <dbReference type="Proteomes" id="UP000261420"/>
    </source>
</evidence>
<feature type="signal peptide" evidence="3">
    <location>
        <begin position="1"/>
        <end position="17"/>
    </location>
</feature>
<dbReference type="Gene3D" id="3.10.100.10">
    <property type="entry name" value="Mannose-Binding Protein A, subunit A"/>
    <property type="match status" value="2"/>
</dbReference>
<feature type="domain" description="C-type lectin" evidence="4">
    <location>
        <begin position="147"/>
        <end position="239"/>
    </location>
</feature>
<dbReference type="SUPFAM" id="SSF56436">
    <property type="entry name" value="C-type lectin-like"/>
    <property type="match status" value="2"/>
</dbReference>
<feature type="chain" id="PRO_5017207099" description="C-type lectin domain-containing protein" evidence="3">
    <location>
        <begin position="18"/>
        <end position="246"/>
    </location>
</feature>
<reference evidence="5" key="1">
    <citation type="submission" date="2025-08" db="UniProtKB">
        <authorList>
            <consortium name="Ensembl"/>
        </authorList>
    </citation>
    <scope>IDENTIFICATION</scope>
</reference>
<dbReference type="OMA" id="NEDAIWI"/>